<dbReference type="Proteomes" id="UP000824280">
    <property type="component" value="Chromosome"/>
</dbReference>
<evidence type="ECO:0008006" key="4">
    <source>
        <dbReference type="Google" id="ProtNLM"/>
    </source>
</evidence>
<dbReference type="EMBL" id="CP081297">
    <property type="protein sequence ID" value="QZD87676.1"/>
    <property type="molecule type" value="Genomic_DNA"/>
</dbReference>
<feature type="transmembrane region" description="Helical" evidence="1">
    <location>
        <begin position="48"/>
        <end position="75"/>
    </location>
</feature>
<keyword evidence="1" id="KW-1133">Transmembrane helix</keyword>
<dbReference type="RefSeq" id="WP_221423213.1">
    <property type="nucleotide sequence ID" value="NZ_CP081297.1"/>
</dbReference>
<keyword evidence="3" id="KW-1185">Reference proteome</keyword>
<evidence type="ECO:0000313" key="2">
    <source>
        <dbReference type="EMBL" id="QZD87676.1"/>
    </source>
</evidence>
<name>A0ABX8ZG18_9SPHN</name>
<sequence>MAKTDNPADKPIDYSTAFATARRNALFWGAATLLIACGTAGTQDDVALSAIMAGLAFDPNFLTLASMATLVFMLAG</sequence>
<feature type="transmembrane region" description="Helical" evidence="1">
    <location>
        <begin position="25"/>
        <end position="42"/>
    </location>
</feature>
<accession>A0ABX8ZG18</accession>
<evidence type="ECO:0000313" key="3">
    <source>
        <dbReference type="Proteomes" id="UP000824280"/>
    </source>
</evidence>
<evidence type="ECO:0000256" key="1">
    <source>
        <dbReference type="SAM" id="Phobius"/>
    </source>
</evidence>
<gene>
    <name evidence="2" type="ORF">K3166_02945</name>
</gene>
<proteinExistence type="predicted"/>
<protein>
    <recommendedName>
        <fullName evidence="4">MFS transporter</fullName>
    </recommendedName>
</protein>
<reference evidence="2 3" key="1">
    <citation type="submission" date="2021-08" db="EMBL/GenBank/DDBJ databases">
        <title>Comparative Genomics Analysis of the Genus Qipengyuania Reveals Extensive Genetic Diversity and Metabolic Versatility, Including the Description of Fifteen Novel Species.</title>
        <authorList>
            <person name="Liu Y."/>
        </authorList>
    </citation>
    <scope>NUCLEOTIDE SEQUENCE [LARGE SCALE GENOMIC DNA]</scope>
    <source>
        <strain evidence="2 3">1XM2-8</strain>
    </source>
</reference>
<keyword evidence="1" id="KW-0812">Transmembrane</keyword>
<keyword evidence="1" id="KW-0472">Membrane</keyword>
<organism evidence="2 3">
    <name type="scientific">Qipengyuania psychrotolerans</name>
    <dbReference type="NCBI Taxonomy" id="2867238"/>
    <lineage>
        <taxon>Bacteria</taxon>
        <taxon>Pseudomonadati</taxon>
        <taxon>Pseudomonadota</taxon>
        <taxon>Alphaproteobacteria</taxon>
        <taxon>Sphingomonadales</taxon>
        <taxon>Erythrobacteraceae</taxon>
        <taxon>Qipengyuania</taxon>
    </lineage>
</organism>